<dbReference type="GO" id="GO:0003677">
    <property type="term" value="F:DNA binding"/>
    <property type="evidence" value="ECO:0007669"/>
    <property type="project" value="UniProtKB-KW"/>
</dbReference>
<dbReference type="InterPro" id="IPR010095">
    <property type="entry name" value="Cas12f1-like_TNB"/>
</dbReference>
<comment type="caution">
    <text evidence="3">The sequence shown here is derived from an EMBL/GenBank/DDBJ whole genome shotgun (WGS) entry which is preliminary data.</text>
</comment>
<name>A0A9N9ERC8_9GLOM</name>
<evidence type="ECO:0000256" key="1">
    <source>
        <dbReference type="ARBA" id="ARBA00023125"/>
    </source>
</evidence>
<feature type="domain" description="Cas12f1-like TNB" evidence="2">
    <location>
        <begin position="102"/>
        <end position="148"/>
    </location>
</feature>
<keyword evidence="1" id="KW-0238">DNA-binding</keyword>
<evidence type="ECO:0000313" key="4">
    <source>
        <dbReference type="Proteomes" id="UP000789759"/>
    </source>
</evidence>
<organism evidence="3 4">
    <name type="scientific">Cetraspora pellucida</name>
    <dbReference type="NCBI Taxonomy" id="1433469"/>
    <lineage>
        <taxon>Eukaryota</taxon>
        <taxon>Fungi</taxon>
        <taxon>Fungi incertae sedis</taxon>
        <taxon>Mucoromycota</taxon>
        <taxon>Glomeromycotina</taxon>
        <taxon>Glomeromycetes</taxon>
        <taxon>Diversisporales</taxon>
        <taxon>Gigasporaceae</taxon>
        <taxon>Cetraspora</taxon>
    </lineage>
</organism>
<protein>
    <submittedName>
        <fullName evidence="3">3728_t:CDS:1</fullName>
    </submittedName>
</protein>
<evidence type="ECO:0000259" key="2">
    <source>
        <dbReference type="Pfam" id="PF07282"/>
    </source>
</evidence>
<dbReference type="Pfam" id="PF07282">
    <property type="entry name" value="Cas12f1-like_TNB"/>
    <property type="match status" value="1"/>
</dbReference>
<accession>A0A9N9ERC8</accession>
<feature type="non-terminal residue" evidence="3">
    <location>
        <position position="156"/>
    </location>
</feature>
<dbReference type="OrthoDB" id="2413960at2759"/>
<dbReference type="AlphaFoldDB" id="A0A9N9ERC8"/>
<gene>
    <name evidence="3" type="ORF">CPELLU_LOCUS10863</name>
</gene>
<reference evidence="3" key="1">
    <citation type="submission" date="2021-06" db="EMBL/GenBank/DDBJ databases">
        <authorList>
            <person name="Kallberg Y."/>
            <person name="Tangrot J."/>
            <person name="Rosling A."/>
        </authorList>
    </citation>
    <scope>NUCLEOTIDE SEQUENCE</scope>
    <source>
        <strain evidence="3">FL966</strain>
    </source>
</reference>
<sequence>SSYRKKYRSAYGCHLKKIDATNITSMCPFRWKSMPFCGRIVSIDLGVRTPFTCYDTRGLVIEWDDQQNEKKNLIQGDEINAHLAKLRAQAIFCCINLTNIFDKNVIICEESYTSQTCGWCEWRNKNLKKKKIFSCKECKLTLDRDFNGGASPEDRP</sequence>
<dbReference type="Proteomes" id="UP000789759">
    <property type="component" value="Unassembled WGS sequence"/>
</dbReference>
<dbReference type="EMBL" id="CAJVQA010009209">
    <property type="protein sequence ID" value="CAG8682309.1"/>
    <property type="molecule type" value="Genomic_DNA"/>
</dbReference>
<evidence type="ECO:0000313" key="3">
    <source>
        <dbReference type="EMBL" id="CAG8682309.1"/>
    </source>
</evidence>
<proteinExistence type="predicted"/>
<keyword evidence="4" id="KW-1185">Reference proteome</keyword>